<keyword evidence="3" id="KW-1185">Reference proteome</keyword>
<dbReference type="EMBL" id="AUND01000023">
    <property type="protein sequence ID" value="KEO52804.1"/>
    <property type="molecule type" value="Genomic_DNA"/>
</dbReference>
<dbReference type="SUPFAM" id="SSF53335">
    <property type="entry name" value="S-adenosyl-L-methionine-dependent methyltransferases"/>
    <property type="match status" value="1"/>
</dbReference>
<dbReference type="STRING" id="1353537.TP2_07640"/>
<comment type="caution">
    <text evidence="2">The sequence shown here is derived from an EMBL/GenBank/DDBJ whole genome shotgun (WGS) entry which is preliminary data.</text>
</comment>
<evidence type="ECO:0000259" key="1">
    <source>
        <dbReference type="Pfam" id="PF13649"/>
    </source>
</evidence>
<reference evidence="2 3" key="1">
    <citation type="submission" date="2013-07" db="EMBL/GenBank/DDBJ databases">
        <title>Thioclava pacifica DSM 10166 Genome Sequencing.</title>
        <authorList>
            <person name="Lai Q."/>
            <person name="Shao Z."/>
        </authorList>
    </citation>
    <scope>NUCLEOTIDE SEQUENCE [LARGE SCALE GENOMIC DNA]</scope>
    <source>
        <strain evidence="2 3">DSM 10166</strain>
    </source>
</reference>
<protein>
    <recommendedName>
        <fullName evidence="1">Methyltransferase domain-containing protein</fullName>
    </recommendedName>
</protein>
<organism evidence="2 3">
    <name type="scientific">Thioclava pacifica DSM 10166</name>
    <dbReference type="NCBI Taxonomy" id="1353537"/>
    <lineage>
        <taxon>Bacteria</taxon>
        <taxon>Pseudomonadati</taxon>
        <taxon>Pseudomonadota</taxon>
        <taxon>Alphaproteobacteria</taxon>
        <taxon>Rhodobacterales</taxon>
        <taxon>Paracoccaceae</taxon>
        <taxon>Thioclava</taxon>
    </lineage>
</organism>
<accession>A0A074J8A5</accession>
<dbReference type="InterPro" id="IPR029063">
    <property type="entry name" value="SAM-dependent_MTases_sf"/>
</dbReference>
<name>A0A074J8A5_9RHOB</name>
<dbReference type="OrthoDB" id="9786503at2"/>
<dbReference type="Proteomes" id="UP000027432">
    <property type="component" value="Unassembled WGS sequence"/>
</dbReference>
<dbReference type="CDD" id="cd02440">
    <property type="entry name" value="AdoMet_MTases"/>
    <property type="match status" value="1"/>
</dbReference>
<evidence type="ECO:0000313" key="2">
    <source>
        <dbReference type="EMBL" id="KEO52804.1"/>
    </source>
</evidence>
<dbReference type="RefSeq" id="WP_051692471.1">
    <property type="nucleotide sequence ID" value="NZ_AUND01000023.1"/>
</dbReference>
<dbReference type="InterPro" id="IPR041698">
    <property type="entry name" value="Methyltransf_25"/>
</dbReference>
<evidence type="ECO:0000313" key="3">
    <source>
        <dbReference type="Proteomes" id="UP000027432"/>
    </source>
</evidence>
<feature type="domain" description="Methyltransferase" evidence="1">
    <location>
        <begin position="36"/>
        <end position="128"/>
    </location>
</feature>
<dbReference type="Pfam" id="PF13649">
    <property type="entry name" value="Methyltransf_25"/>
    <property type="match status" value="1"/>
</dbReference>
<proteinExistence type="predicted"/>
<gene>
    <name evidence="2" type="ORF">TP2_07640</name>
</gene>
<dbReference type="Gene3D" id="3.40.50.150">
    <property type="entry name" value="Vaccinia Virus protein VP39"/>
    <property type="match status" value="1"/>
</dbReference>
<sequence length="200" mass="21668">MGWNERFAGADYLYGKAPAAFVARQAWRIAPGSKLLSVAEGEGRNGTYLASLGVHVTALEGAPNARRKAVALADERGVSLEITPADLRGFDWPEAEYDAVLACFIQFADPAFRAEIFDGIAKALKPGGIALIHGFARRQPRYGTGGPGIVEQLYDLDLLRDAFPRWEVLHQADYDGELDEGDGHSGLAALVDFVARKPVR</sequence>
<dbReference type="eggNOG" id="COG2227">
    <property type="taxonomic scope" value="Bacteria"/>
</dbReference>
<dbReference type="AlphaFoldDB" id="A0A074J8A5"/>